<dbReference type="InterPro" id="IPR036162">
    <property type="entry name" value="Resolvase-like_N_sf"/>
</dbReference>
<protein>
    <recommendedName>
        <fullName evidence="2">IS607 family transposase</fullName>
    </recommendedName>
</protein>
<gene>
    <name evidence="1" type="ORF">F4Y08_14225</name>
</gene>
<dbReference type="SUPFAM" id="SSF53041">
    <property type="entry name" value="Resolvase-like"/>
    <property type="match status" value="1"/>
</dbReference>
<dbReference type="EMBL" id="VXPY01000096">
    <property type="protein sequence ID" value="MYD91465.1"/>
    <property type="molecule type" value="Genomic_DNA"/>
</dbReference>
<sequence length="118" mass="13352">METFCLGAGLAVDEWLTKIGDGLDFQRPVFRSLMERIGKREPGLLPVAHEDRPCRFGFDWFAYFAESHGCEIRVVNQPGLSLQAEWVEDLMAVVHTFSGRLPGLRRYRKQIKAAAVDG</sequence>
<dbReference type="GO" id="GO:0000150">
    <property type="term" value="F:DNA strand exchange activity"/>
    <property type="evidence" value="ECO:0007669"/>
    <property type="project" value="InterPro"/>
</dbReference>
<name>A0A6B1DXI5_9CHLR</name>
<proteinExistence type="predicted"/>
<comment type="caution">
    <text evidence="1">The sequence shown here is derived from an EMBL/GenBank/DDBJ whole genome shotgun (WGS) entry which is preliminary data.</text>
</comment>
<dbReference type="GO" id="GO:0003677">
    <property type="term" value="F:DNA binding"/>
    <property type="evidence" value="ECO:0007669"/>
    <property type="project" value="InterPro"/>
</dbReference>
<organism evidence="1">
    <name type="scientific">Caldilineaceae bacterium SB0662_bin_9</name>
    <dbReference type="NCBI Taxonomy" id="2605258"/>
    <lineage>
        <taxon>Bacteria</taxon>
        <taxon>Bacillati</taxon>
        <taxon>Chloroflexota</taxon>
        <taxon>Caldilineae</taxon>
        <taxon>Caldilineales</taxon>
        <taxon>Caldilineaceae</taxon>
    </lineage>
</organism>
<dbReference type="Gene3D" id="1.10.287.2170">
    <property type="match status" value="1"/>
</dbReference>
<evidence type="ECO:0008006" key="2">
    <source>
        <dbReference type="Google" id="ProtNLM"/>
    </source>
</evidence>
<dbReference type="Gene3D" id="3.40.50.1390">
    <property type="entry name" value="Resolvase, N-terminal catalytic domain"/>
    <property type="match status" value="1"/>
</dbReference>
<accession>A0A6B1DXI5</accession>
<evidence type="ECO:0000313" key="1">
    <source>
        <dbReference type="EMBL" id="MYD91465.1"/>
    </source>
</evidence>
<reference evidence="1" key="1">
    <citation type="submission" date="2019-09" db="EMBL/GenBank/DDBJ databases">
        <title>Characterisation of the sponge microbiome using genome-centric metagenomics.</title>
        <authorList>
            <person name="Engelberts J.P."/>
            <person name="Robbins S.J."/>
            <person name="De Goeij J.M."/>
            <person name="Aranda M."/>
            <person name="Bell S.C."/>
            <person name="Webster N.S."/>
        </authorList>
    </citation>
    <scope>NUCLEOTIDE SEQUENCE</scope>
    <source>
        <strain evidence="1">SB0662_bin_9</strain>
    </source>
</reference>
<dbReference type="AlphaFoldDB" id="A0A6B1DXI5"/>